<gene>
    <name evidence="2" type="ORF">SAMN04487911_11254</name>
</gene>
<name>A0A1M6GYQ3_9FLAO</name>
<dbReference type="EMBL" id="FQYX01000012">
    <property type="protein sequence ID" value="SHJ15098.1"/>
    <property type="molecule type" value="Genomic_DNA"/>
</dbReference>
<dbReference type="SUPFAM" id="SSF51182">
    <property type="entry name" value="RmlC-like cupins"/>
    <property type="match status" value="1"/>
</dbReference>
<dbReference type="RefSeq" id="WP_072764455.1">
    <property type="nucleotide sequence ID" value="NZ_FQYX01000012.1"/>
</dbReference>
<dbReference type="AlphaFoldDB" id="A0A1M6GYQ3"/>
<dbReference type="Proteomes" id="UP000184231">
    <property type="component" value="Unassembled WGS sequence"/>
</dbReference>
<evidence type="ECO:0000313" key="3">
    <source>
        <dbReference type="Proteomes" id="UP000184231"/>
    </source>
</evidence>
<keyword evidence="3" id="KW-1185">Reference proteome</keyword>
<accession>A0A1M6GYQ3</accession>
<dbReference type="Pfam" id="PF07883">
    <property type="entry name" value="Cupin_2"/>
    <property type="match status" value="1"/>
</dbReference>
<dbReference type="InterPro" id="IPR011051">
    <property type="entry name" value="RmlC_Cupin_sf"/>
</dbReference>
<dbReference type="OrthoDB" id="1121094at2"/>
<evidence type="ECO:0000313" key="2">
    <source>
        <dbReference type="EMBL" id="SHJ15098.1"/>
    </source>
</evidence>
<sequence length="97" mass="11418">MYEIDDSILVQEYKGLQIKKICETEQLEILSVSLEKGATFPEHTSPKNSELIMLEGNIIFHINGESYQLKKHQHFNFQKEITHWVKAKENSKFLIIR</sequence>
<dbReference type="Gene3D" id="2.60.120.10">
    <property type="entry name" value="Jelly Rolls"/>
    <property type="match status" value="1"/>
</dbReference>
<protein>
    <recommendedName>
        <fullName evidence="1">Cupin type-2 domain-containing protein</fullName>
    </recommendedName>
</protein>
<feature type="domain" description="Cupin type-2" evidence="1">
    <location>
        <begin position="32"/>
        <end position="91"/>
    </location>
</feature>
<proteinExistence type="predicted"/>
<evidence type="ECO:0000259" key="1">
    <source>
        <dbReference type="Pfam" id="PF07883"/>
    </source>
</evidence>
<organism evidence="2 3">
    <name type="scientific">Arenibacter nanhaiticus</name>
    <dbReference type="NCBI Taxonomy" id="558155"/>
    <lineage>
        <taxon>Bacteria</taxon>
        <taxon>Pseudomonadati</taxon>
        <taxon>Bacteroidota</taxon>
        <taxon>Flavobacteriia</taxon>
        <taxon>Flavobacteriales</taxon>
        <taxon>Flavobacteriaceae</taxon>
        <taxon>Arenibacter</taxon>
    </lineage>
</organism>
<reference evidence="2 3" key="1">
    <citation type="submission" date="2016-11" db="EMBL/GenBank/DDBJ databases">
        <authorList>
            <person name="Jaros S."/>
            <person name="Januszkiewicz K."/>
            <person name="Wedrychowicz H."/>
        </authorList>
    </citation>
    <scope>NUCLEOTIDE SEQUENCE [LARGE SCALE GENOMIC DNA]</scope>
    <source>
        <strain evidence="2 3">CGMCC 1.8863</strain>
    </source>
</reference>
<dbReference type="STRING" id="558155.SAMN04487911_11254"/>
<dbReference type="InterPro" id="IPR014710">
    <property type="entry name" value="RmlC-like_jellyroll"/>
</dbReference>
<dbReference type="InterPro" id="IPR013096">
    <property type="entry name" value="Cupin_2"/>
</dbReference>